<dbReference type="GeneID" id="9622847"/>
<dbReference type="PANTHER" id="PTHR44329">
    <property type="entry name" value="SERINE/THREONINE-PROTEIN KINASE TNNI3K-RELATED"/>
    <property type="match status" value="1"/>
</dbReference>
<dbReference type="InterPro" id="IPR008266">
    <property type="entry name" value="Tyr_kinase_AS"/>
</dbReference>
<dbReference type="InterPro" id="IPR011009">
    <property type="entry name" value="Kinase-like_dom_sf"/>
</dbReference>
<protein>
    <recommendedName>
        <fullName evidence="2">Protein kinase domain-containing protein</fullName>
    </recommendedName>
</protein>
<evidence type="ECO:0000256" key="1">
    <source>
        <dbReference type="SAM" id="MobiDB-lite"/>
    </source>
</evidence>
<feature type="compositionally biased region" description="Polar residues" evidence="1">
    <location>
        <begin position="676"/>
        <end position="687"/>
    </location>
</feature>
<organism evidence="4">
    <name type="scientific">Volvox carteri f. nagariensis</name>
    <dbReference type="NCBI Taxonomy" id="3068"/>
    <lineage>
        <taxon>Eukaryota</taxon>
        <taxon>Viridiplantae</taxon>
        <taxon>Chlorophyta</taxon>
        <taxon>core chlorophytes</taxon>
        <taxon>Chlorophyceae</taxon>
        <taxon>CS clade</taxon>
        <taxon>Chlamydomonadales</taxon>
        <taxon>Volvocaceae</taxon>
        <taxon>Volvox</taxon>
    </lineage>
</organism>
<evidence type="ECO:0000313" key="4">
    <source>
        <dbReference type="Proteomes" id="UP000001058"/>
    </source>
</evidence>
<dbReference type="KEGG" id="vcn:VOLCADRAFT_98104"/>
<dbReference type="InterPro" id="IPR001245">
    <property type="entry name" value="Ser-Thr/Tyr_kinase_cat_dom"/>
</dbReference>
<name>D8UEG3_VOLCA</name>
<keyword evidence="4" id="KW-1185">Reference proteome</keyword>
<dbReference type="Gene3D" id="1.10.510.10">
    <property type="entry name" value="Transferase(Phosphotransferase) domain 1"/>
    <property type="match status" value="1"/>
</dbReference>
<dbReference type="InterPro" id="IPR000719">
    <property type="entry name" value="Prot_kinase_dom"/>
</dbReference>
<dbReference type="Proteomes" id="UP000001058">
    <property type="component" value="Unassembled WGS sequence"/>
</dbReference>
<evidence type="ECO:0000313" key="3">
    <source>
        <dbReference type="EMBL" id="EFJ41838.1"/>
    </source>
</evidence>
<dbReference type="PROSITE" id="PS00109">
    <property type="entry name" value="PROTEIN_KINASE_TYR"/>
    <property type="match status" value="1"/>
</dbReference>
<reference evidence="3 4" key="1">
    <citation type="journal article" date="2010" name="Science">
        <title>Genomic analysis of organismal complexity in the multicellular green alga Volvox carteri.</title>
        <authorList>
            <person name="Prochnik S.E."/>
            <person name="Umen J."/>
            <person name="Nedelcu A.M."/>
            <person name="Hallmann A."/>
            <person name="Miller S.M."/>
            <person name="Nishii I."/>
            <person name="Ferris P."/>
            <person name="Kuo A."/>
            <person name="Mitros T."/>
            <person name="Fritz-Laylin L.K."/>
            <person name="Hellsten U."/>
            <person name="Chapman J."/>
            <person name="Simakov O."/>
            <person name="Rensing S.A."/>
            <person name="Terry A."/>
            <person name="Pangilinan J."/>
            <person name="Kapitonov V."/>
            <person name="Jurka J."/>
            <person name="Salamov A."/>
            <person name="Shapiro H."/>
            <person name="Schmutz J."/>
            <person name="Grimwood J."/>
            <person name="Lindquist E."/>
            <person name="Lucas S."/>
            <person name="Grigoriev I.V."/>
            <person name="Schmitt R."/>
            <person name="Kirk D."/>
            <person name="Rokhsar D.S."/>
        </authorList>
    </citation>
    <scope>NUCLEOTIDE SEQUENCE [LARGE SCALE GENOMIC DNA]</scope>
    <source>
        <strain evidence="4">f. Nagariensis / Eve</strain>
    </source>
</reference>
<dbReference type="eggNOG" id="KOG1187">
    <property type="taxonomic scope" value="Eukaryota"/>
</dbReference>
<dbReference type="InParanoid" id="D8UEG3"/>
<dbReference type="EMBL" id="GL378389">
    <property type="protein sequence ID" value="EFJ41838.1"/>
    <property type="molecule type" value="Genomic_DNA"/>
</dbReference>
<dbReference type="SUPFAM" id="SSF56112">
    <property type="entry name" value="Protein kinase-like (PK-like)"/>
    <property type="match status" value="1"/>
</dbReference>
<sequence>MQKTILRTRIAGLKSYHLKRPALALHQAVACAASPSPNFTITPSALVVHEFSTPTAVISNVTLTCSGKPVPFPCLARGVANGTELLQVMAEMDALMKMVSAFLTSSTQQQANVPIYLYLTRNTTLGPIPAAANSDPLQVAPAISLETASFILAGSSRDLGSATILNLAGVTSLIMVGGTSSIQLRNLVLRDLPLGPVSGITSRLLRLPIWTFMLVERFLLGARRKILMLSDVVVELPREELALMFADAVGEAALPEELKNDLCAKGTSDFIFSTFQGQQRMELSAEATAVEAIGSSAISATQGLDTAMTNFTSCLWTLDFDRRAAQARYDFLYIHSLDEDAAAAAMPTLDKVRPVGLPYVFLDTVSILIPQAELDVFIWIWVTNSTEVAANAPGLEDQLSRMLRGSSLAAESAAAVAGLLPAASAGLREGTVTSLTFDRFWWCGLEGRNVTLTTSELSALTIEALQNMFWAPQHNLSFTYPLSWSRQPASATSPKISASRPVPTSPMPPGQLFRRSPPEQLHVSYLDRLPVLAESQPQPAPAMAQVPPHEATAAVVARGGHGSTTVPLIAGIVAGGVCLAAVVSGLLLWHYRKKAAQTQLLNKQLGLPTKGQQQPAGGSVYSVKGSTSSTFGNISTRVSRAIRFFTTSLPASVPGILICCRFDLAPAPKQDDALNPNASEATVNRNAESPRRLAEQVRPVIKDFYIGLYKDFNKTVETVKGGSSQQNELPVPSCDHGLGNSSARVMNVPTGPTVAVQGWRADGATGDHAGKQESPQMLPAIQSSTEMDGSSSFASQFGRVLGDNVLDKQLTIIGELGRGAQGVVYRAVWRGLHVAVKSLLLQTDKHAYEARSQQAEVWKLTLVQELCEGNSLQHCLEHQTLVGCRAQPVLRVREDGWMLPSLNLKATIQPQDGEPQEQQAKDQLPTVADGRLEGHVILTVALQAARGLAHLHSRSIIHADVSSANILLKRAVANQSATVAARNSTSASVANADPYTYGYVAKVSDFGLSGRLDRDATHISGPARRSSAYSAPELVRYGKVSAAGDVYAFAVVIWELVLGAPLPVLLRCRPEGSQLQAWLVKQSRINPEEAEALPPDILVWPEDVHPGLVAVVEECLRADPSARPSMASVCESLRRFLD</sequence>
<dbReference type="GO" id="GO:0005524">
    <property type="term" value="F:ATP binding"/>
    <property type="evidence" value="ECO:0007669"/>
    <property type="project" value="InterPro"/>
</dbReference>
<dbReference type="PANTHER" id="PTHR44329:SF214">
    <property type="entry name" value="PROTEIN KINASE DOMAIN-CONTAINING PROTEIN"/>
    <property type="match status" value="1"/>
</dbReference>
<dbReference type="PROSITE" id="PS50011">
    <property type="entry name" value="PROTEIN_KINASE_DOM"/>
    <property type="match status" value="1"/>
</dbReference>
<feature type="domain" description="Protein kinase" evidence="2">
    <location>
        <begin position="810"/>
        <end position="1137"/>
    </location>
</feature>
<accession>D8UEG3</accession>
<dbReference type="RefSeq" id="XP_002957036.1">
    <property type="nucleotide sequence ID" value="XM_002956990.1"/>
</dbReference>
<dbReference type="AlphaFoldDB" id="D8UEG3"/>
<dbReference type="GO" id="GO:0004674">
    <property type="term" value="F:protein serine/threonine kinase activity"/>
    <property type="evidence" value="ECO:0007669"/>
    <property type="project" value="TreeGrafter"/>
</dbReference>
<dbReference type="STRING" id="3068.D8UEG3"/>
<feature type="region of interest" description="Disordered" evidence="1">
    <location>
        <begin position="670"/>
        <end position="690"/>
    </location>
</feature>
<dbReference type="OrthoDB" id="547797at2759"/>
<dbReference type="Pfam" id="PF07714">
    <property type="entry name" value="PK_Tyr_Ser-Thr"/>
    <property type="match status" value="1"/>
</dbReference>
<evidence type="ECO:0000259" key="2">
    <source>
        <dbReference type="PROSITE" id="PS50011"/>
    </source>
</evidence>
<dbReference type="InterPro" id="IPR051681">
    <property type="entry name" value="Ser/Thr_Kinases-Pseudokinases"/>
</dbReference>
<gene>
    <name evidence="3" type="ORF">VOLCADRAFT_98104</name>
</gene>
<proteinExistence type="predicted"/>
<dbReference type="Gene3D" id="3.30.200.20">
    <property type="entry name" value="Phosphorylase Kinase, domain 1"/>
    <property type="match status" value="1"/>
</dbReference>